<organism evidence="3 4">
    <name type="scientific">Phytophthora palmivora</name>
    <dbReference type="NCBI Taxonomy" id="4796"/>
    <lineage>
        <taxon>Eukaryota</taxon>
        <taxon>Sar</taxon>
        <taxon>Stramenopiles</taxon>
        <taxon>Oomycota</taxon>
        <taxon>Peronosporomycetes</taxon>
        <taxon>Peronosporales</taxon>
        <taxon>Peronosporaceae</taxon>
        <taxon>Phytophthora</taxon>
    </lineage>
</organism>
<gene>
    <name evidence="3" type="ORF">PHPALM_488</name>
</gene>
<evidence type="ECO:0000259" key="2">
    <source>
        <dbReference type="PROSITE" id="PS50878"/>
    </source>
</evidence>
<dbReference type="PANTHER" id="PTHR19446">
    <property type="entry name" value="REVERSE TRANSCRIPTASES"/>
    <property type="match status" value="1"/>
</dbReference>
<dbReference type="AlphaFoldDB" id="A0A2P4YUN5"/>
<evidence type="ECO:0000313" key="4">
    <source>
        <dbReference type="Proteomes" id="UP000237271"/>
    </source>
</evidence>
<dbReference type="OrthoDB" id="167162at2759"/>
<accession>A0A2P4YUN5</accession>
<proteinExistence type="predicted"/>
<dbReference type="Proteomes" id="UP000237271">
    <property type="component" value="Unassembled WGS sequence"/>
</dbReference>
<dbReference type="EMBL" id="NCKW01000063">
    <property type="protein sequence ID" value="POM81527.1"/>
    <property type="molecule type" value="Genomic_DNA"/>
</dbReference>
<feature type="domain" description="Reverse transcriptase" evidence="2">
    <location>
        <begin position="46"/>
        <end position="325"/>
    </location>
</feature>
<evidence type="ECO:0000256" key="1">
    <source>
        <dbReference type="SAM" id="MobiDB-lite"/>
    </source>
</evidence>
<name>A0A2P4YUN5_9STRA</name>
<dbReference type="InterPro" id="IPR043502">
    <property type="entry name" value="DNA/RNA_pol_sf"/>
</dbReference>
<dbReference type="InterPro" id="IPR000477">
    <property type="entry name" value="RT_dom"/>
</dbReference>
<dbReference type="Pfam" id="PF00078">
    <property type="entry name" value="RVT_1"/>
    <property type="match status" value="1"/>
</dbReference>
<comment type="caution">
    <text evidence="3">The sequence shown here is derived from an EMBL/GenBank/DDBJ whole genome shotgun (WGS) entry which is preliminary data.</text>
</comment>
<sequence>MDETEVRLSIEHGKPGKACGPDELGNAWYRDHVDKLVPILTKLFNAWFTRGDTPKSFLEAYIHSISKGGDRSNPLNYRPIALLNSDYKIFTRILAWRVRNHISQLVHPTQFGFVPGKTIHEAIDLYEAAKILCGSRPELHGAEVLLLDFAKAYDSLNRSFLLEVLRAKGFPPKFCAMIYAIHEGTAVQFLANGSLSSAVPVTSGIRQGCPLAPLLFILAVDLLYDEVEATAGVHGLNLGDHEGVVRLDVAGYADDSAIYLADKSMQAEAILAVGRFSAVSGLCLNVKKSAAIALGRGPEEIQGEPDHHRQEVPQVQSTRYLGHIAGSGNITEMAWTKAAQALRVRLLLTETKTTTVEQRARIAAAIIIPKLLYVARHAWPSEDVIKNADARIKNYVWRAQFTIPDTPAKGWVSSVMAMQETKWGGLGVPNLRLELIALSASTVGDWTVTLNPYRKKAGDILMSRENLSLEPLVQRSHPPAPKYRSAQISQRLQESGGRYSKTRMG</sequence>
<keyword evidence="4" id="KW-1185">Reference proteome</keyword>
<dbReference type="PROSITE" id="PS50878">
    <property type="entry name" value="RT_POL"/>
    <property type="match status" value="1"/>
</dbReference>
<dbReference type="CDD" id="cd01650">
    <property type="entry name" value="RT_nLTR_like"/>
    <property type="match status" value="1"/>
</dbReference>
<dbReference type="SUPFAM" id="SSF56672">
    <property type="entry name" value="DNA/RNA polymerases"/>
    <property type="match status" value="1"/>
</dbReference>
<protein>
    <recommendedName>
        <fullName evidence="2">Reverse transcriptase domain-containing protein</fullName>
    </recommendedName>
</protein>
<evidence type="ECO:0000313" key="3">
    <source>
        <dbReference type="EMBL" id="POM81527.1"/>
    </source>
</evidence>
<feature type="region of interest" description="Disordered" evidence="1">
    <location>
        <begin position="471"/>
        <end position="505"/>
    </location>
</feature>
<reference evidence="3 4" key="1">
    <citation type="journal article" date="2017" name="Genome Biol. Evol.">
        <title>Phytophthora megakarya and P. palmivora, closely related causal agents of cacao black pod rot, underwent increases in genome sizes and gene numbers by different mechanisms.</title>
        <authorList>
            <person name="Ali S.S."/>
            <person name="Shao J."/>
            <person name="Lary D.J."/>
            <person name="Kronmiller B."/>
            <person name="Shen D."/>
            <person name="Strem M.D."/>
            <person name="Amoako-Attah I."/>
            <person name="Akrofi A.Y."/>
            <person name="Begoude B.A."/>
            <person name="Ten Hoopen G.M."/>
            <person name="Coulibaly K."/>
            <person name="Kebe B.I."/>
            <person name="Melnick R.L."/>
            <person name="Guiltinan M.J."/>
            <person name="Tyler B.M."/>
            <person name="Meinhardt L.W."/>
            <person name="Bailey B.A."/>
        </authorList>
    </citation>
    <scope>NUCLEOTIDE SEQUENCE [LARGE SCALE GENOMIC DNA]</scope>
    <source>
        <strain evidence="4">sbr112.9</strain>
    </source>
</reference>